<name>A0A1H7UBI3_STRJI</name>
<proteinExistence type="inferred from homology"/>
<dbReference type="GO" id="GO:0004571">
    <property type="term" value="F:mannosyl-oligosaccharide 1,2-alpha-mannosidase activity"/>
    <property type="evidence" value="ECO:0007669"/>
    <property type="project" value="InterPro"/>
</dbReference>
<dbReference type="PROSITE" id="PS51318">
    <property type="entry name" value="TAT"/>
    <property type="match status" value="1"/>
</dbReference>
<keyword evidence="6" id="KW-1185">Reference proteome</keyword>
<keyword evidence="3" id="KW-0256">Endoplasmic reticulum</keyword>
<comment type="subcellular location">
    <subcellularLocation>
        <location evidence="1">Endoplasmic reticulum</location>
    </subcellularLocation>
</comment>
<evidence type="ECO:0000313" key="5">
    <source>
        <dbReference type="EMBL" id="SEL94048.1"/>
    </source>
</evidence>
<dbReference type="PRINTS" id="PR00747">
    <property type="entry name" value="GLYHDRLASE47"/>
</dbReference>
<evidence type="ECO:0000313" key="6">
    <source>
        <dbReference type="Proteomes" id="UP000183015"/>
    </source>
</evidence>
<organism evidence="5 6">
    <name type="scientific">Streptacidiphilus jiangxiensis</name>
    <dbReference type="NCBI Taxonomy" id="235985"/>
    <lineage>
        <taxon>Bacteria</taxon>
        <taxon>Bacillati</taxon>
        <taxon>Actinomycetota</taxon>
        <taxon>Actinomycetes</taxon>
        <taxon>Kitasatosporales</taxon>
        <taxon>Streptomycetaceae</taxon>
        <taxon>Streptacidiphilus</taxon>
    </lineage>
</organism>
<dbReference type="RefSeq" id="WP_052438881.1">
    <property type="nucleotide sequence ID" value="NZ_BBPN01000019.1"/>
</dbReference>
<dbReference type="GO" id="GO:1904380">
    <property type="term" value="P:endoplasmic reticulum mannose trimming"/>
    <property type="evidence" value="ECO:0007669"/>
    <property type="project" value="InterPro"/>
</dbReference>
<dbReference type="PANTHER" id="PTHR45679">
    <property type="entry name" value="ER DEGRADATION-ENHANCING ALPHA-MANNOSIDASE-LIKE PROTEIN 2"/>
    <property type="match status" value="1"/>
</dbReference>
<evidence type="ECO:0000256" key="4">
    <source>
        <dbReference type="ARBA" id="ARBA00023180"/>
    </source>
</evidence>
<evidence type="ECO:0000256" key="2">
    <source>
        <dbReference type="ARBA" id="ARBA00007658"/>
    </source>
</evidence>
<dbReference type="SUPFAM" id="SSF48225">
    <property type="entry name" value="Seven-hairpin glycosidases"/>
    <property type="match status" value="1"/>
</dbReference>
<dbReference type="Pfam" id="PF01532">
    <property type="entry name" value="Glyco_hydro_47"/>
    <property type="match status" value="1"/>
</dbReference>
<dbReference type="InterPro" id="IPR012341">
    <property type="entry name" value="6hp_glycosidase-like_sf"/>
</dbReference>
<dbReference type="eggNOG" id="ENOG502Z9K5">
    <property type="taxonomic scope" value="Bacteria"/>
</dbReference>
<dbReference type="InterPro" id="IPR044674">
    <property type="entry name" value="EDEM1/2/3"/>
</dbReference>
<dbReference type="GO" id="GO:0005509">
    <property type="term" value="F:calcium ion binding"/>
    <property type="evidence" value="ECO:0007669"/>
    <property type="project" value="InterPro"/>
</dbReference>
<dbReference type="Proteomes" id="UP000183015">
    <property type="component" value="Unassembled WGS sequence"/>
</dbReference>
<comment type="similarity">
    <text evidence="2">Belongs to the glycosyl hydrolase 47 family.</text>
</comment>
<dbReference type="GO" id="GO:0005975">
    <property type="term" value="P:carbohydrate metabolic process"/>
    <property type="evidence" value="ECO:0007669"/>
    <property type="project" value="InterPro"/>
</dbReference>
<protein>
    <submittedName>
        <fullName evidence="5">Mannosyl-oligosaccharide alpha-1,2-mannosidase</fullName>
    </submittedName>
</protein>
<dbReference type="InterPro" id="IPR001382">
    <property type="entry name" value="Glyco_hydro_47"/>
</dbReference>
<sequence length="486" mass="52904">MTAPTLPLPLAGRPAHSTRRAVLTGAGGAAAALVLATAASVRSAASASADTRVAAEVKAEFLHGWRGYQDIAWGYDEVRPISRTRHDFFAAGHTFGLSIVEALDTLFLMGESAEAARCCDWIEAHLDPAQDASVQVFEAVIRLVGGVLAGYQATGRPAMLRRARELADRLLPAFTASPTGLPYTHVNLRTGAVHGDVATLAEIGSNAMEFGLLSRLTGDSRYYDASVRAYRAAFSRRSSLDLLGTSLHVETGRWADTASVAPDAPVDSFYEYLWMAGAQLGDRTLTGWYRALTAAILRHQAVRVGGRLWFRAVDFRTGRARGPVRQQELGAFYAGLLAKGGALDEGVAYFDAWTAVLDRFPVLPEAVDCTTLEPVDRSGLLRPEYANAAFDLWRATGQDRFRSAAYRWFTAMRERQRVPGGYSTLHDVTAPVGAAHAYADLTPGYWFAENLKYLWLMFSATPRFDYRAGLLSTEGKALVGLRSTWV</sequence>
<dbReference type="GO" id="GO:0016020">
    <property type="term" value="C:membrane"/>
    <property type="evidence" value="ECO:0007669"/>
    <property type="project" value="InterPro"/>
</dbReference>
<dbReference type="InterPro" id="IPR036026">
    <property type="entry name" value="Seven-hairpin_glycosidases"/>
</dbReference>
<dbReference type="PANTHER" id="PTHR45679:SF5">
    <property type="entry name" value="ER DEGRADATION-ENHANCING ALPHA-MANNOSIDASE-LIKE PROTEIN 1"/>
    <property type="match status" value="1"/>
</dbReference>
<dbReference type="AlphaFoldDB" id="A0A1H7UBI3"/>
<reference evidence="6" key="1">
    <citation type="submission" date="2016-10" db="EMBL/GenBank/DDBJ databases">
        <authorList>
            <person name="Varghese N."/>
        </authorList>
    </citation>
    <scope>NUCLEOTIDE SEQUENCE [LARGE SCALE GENOMIC DNA]</scope>
    <source>
        <strain evidence="6">DSM 45096 / BCRC 16803 / CGMCC 4.1857 / CIP 109030 / JCM 12277 / KCTC 19219 / NBRC 100920 / 33214</strain>
    </source>
</reference>
<dbReference type="EMBL" id="FOAZ01000015">
    <property type="protein sequence ID" value="SEL94048.1"/>
    <property type="molecule type" value="Genomic_DNA"/>
</dbReference>
<keyword evidence="4" id="KW-0325">Glycoprotein</keyword>
<evidence type="ECO:0000256" key="3">
    <source>
        <dbReference type="ARBA" id="ARBA00022824"/>
    </source>
</evidence>
<gene>
    <name evidence="5" type="ORF">SAMN05414137_115178</name>
</gene>
<dbReference type="OrthoDB" id="1110235at2"/>
<dbReference type="InterPro" id="IPR006311">
    <property type="entry name" value="TAT_signal"/>
</dbReference>
<dbReference type="STRING" id="235985.SAMN05414137_115178"/>
<accession>A0A1H7UBI3</accession>
<evidence type="ECO:0000256" key="1">
    <source>
        <dbReference type="ARBA" id="ARBA00004240"/>
    </source>
</evidence>
<dbReference type="Gene3D" id="1.50.10.10">
    <property type="match status" value="1"/>
</dbReference>